<gene>
    <name evidence="10" type="primary">mnmA</name>
    <name evidence="14" type="ORF">PAI11_41660</name>
</gene>
<dbReference type="FunFam" id="2.30.30.280:FF:000001">
    <property type="entry name" value="tRNA-specific 2-thiouridylase MnmA"/>
    <property type="match status" value="1"/>
</dbReference>
<dbReference type="NCBIfam" id="NF001138">
    <property type="entry name" value="PRK00143.1"/>
    <property type="match status" value="1"/>
</dbReference>
<dbReference type="SUPFAM" id="SSF52402">
    <property type="entry name" value="Adenine nucleotide alpha hydrolases-like"/>
    <property type="match status" value="1"/>
</dbReference>
<evidence type="ECO:0000259" key="13">
    <source>
        <dbReference type="Pfam" id="PF20259"/>
    </source>
</evidence>
<dbReference type="CDD" id="cd01998">
    <property type="entry name" value="MnmA_TRMU-like"/>
    <property type="match status" value="1"/>
</dbReference>
<comment type="catalytic activity">
    <reaction evidence="8 10">
        <text>S-sulfanyl-L-cysteinyl-[protein] + uridine(34) in tRNA + AH2 + ATP = 2-thiouridine(34) in tRNA + L-cysteinyl-[protein] + A + AMP + diphosphate + H(+)</text>
        <dbReference type="Rhea" id="RHEA:47032"/>
        <dbReference type="Rhea" id="RHEA-COMP:10131"/>
        <dbReference type="Rhea" id="RHEA-COMP:11726"/>
        <dbReference type="Rhea" id="RHEA-COMP:11727"/>
        <dbReference type="Rhea" id="RHEA-COMP:11728"/>
        <dbReference type="ChEBI" id="CHEBI:13193"/>
        <dbReference type="ChEBI" id="CHEBI:15378"/>
        <dbReference type="ChEBI" id="CHEBI:17499"/>
        <dbReference type="ChEBI" id="CHEBI:29950"/>
        <dbReference type="ChEBI" id="CHEBI:30616"/>
        <dbReference type="ChEBI" id="CHEBI:33019"/>
        <dbReference type="ChEBI" id="CHEBI:61963"/>
        <dbReference type="ChEBI" id="CHEBI:65315"/>
        <dbReference type="ChEBI" id="CHEBI:87170"/>
        <dbReference type="ChEBI" id="CHEBI:456215"/>
        <dbReference type="EC" id="2.8.1.13"/>
    </reaction>
</comment>
<dbReference type="InterPro" id="IPR046885">
    <property type="entry name" value="MnmA-like_C"/>
</dbReference>
<dbReference type="Pfam" id="PF20258">
    <property type="entry name" value="tRNA_Me_trans_C"/>
    <property type="match status" value="1"/>
</dbReference>
<feature type="binding site" evidence="10">
    <location>
        <begin position="135"/>
        <end position="142"/>
    </location>
    <ligand>
        <name>ATP</name>
        <dbReference type="ChEBI" id="CHEBI:30616"/>
    </ligand>
</feature>
<dbReference type="Gene3D" id="3.90.1010.10">
    <property type="match status" value="1"/>
</dbReference>
<evidence type="ECO:0000259" key="11">
    <source>
        <dbReference type="Pfam" id="PF01592"/>
    </source>
</evidence>
<accession>H0EBD7</accession>
<dbReference type="Pfam" id="PF03054">
    <property type="entry name" value="tRNA_Me_trans"/>
    <property type="match status" value="1"/>
</dbReference>
<evidence type="ECO:0000256" key="8">
    <source>
        <dbReference type="ARBA" id="ARBA00051542"/>
    </source>
</evidence>
<keyword evidence="5 10" id="KW-0067">ATP-binding</keyword>
<dbReference type="CDD" id="cd06664">
    <property type="entry name" value="IscU_like"/>
    <property type="match status" value="1"/>
</dbReference>
<comment type="function">
    <text evidence="9 10">Catalyzes the 2-thiolation of uridine at the wobble position (U34) of tRNA, leading to the formation of s(2)U34.</text>
</comment>
<dbReference type="Gene3D" id="3.40.50.620">
    <property type="entry name" value="HUPs"/>
    <property type="match status" value="1"/>
</dbReference>
<proteinExistence type="inferred from homology"/>
<dbReference type="InterPro" id="IPR004506">
    <property type="entry name" value="MnmA-like"/>
</dbReference>
<dbReference type="PATRIC" id="fig|1097667.3.peg.4131"/>
<keyword evidence="4 10" id="KW-0547">Nucleotide-binding</keyword>
<feature type="active site" description="Cysteine persulfide intermediate" evidence="10">
    <location>
        <position position="318"/>
    </location>
</feature>
<keyword evidence="14" id="KW-0489">Methyltransferase</keyword>
<dbReference type="OrthoDB" id="9800696at2"/>
<dbReference type="Gene3D" id="2.40.30.10">
    <property type="entry name" value="Translation factors"/>
    <property type="match status" value="1"/>
</dbReference>
<evidence type="ECO:0000256" key="3">
    <source>
        <dbReference type="ARBA" id="ARBA00022694"/>
    </source>
</evidence>
<comment type="caution">
    <text evidence="10">Lacks conserved residue(s) required for the propagation of feature annotation.</text>
</comment>
<name>H0EBD7_9ACTN</name>
<dbReference type="InterPro" id="IPR046884">
    <property type="entry name" value="MnmA-like_central"/>
</dbReference>
<keyword evidence="1 10" id="KW-0820">tRNA-binding</keyword>
<dbReference type="InterPro" id="IPR023382">
    <property type="entry name" value="MnmA-like_central_sf"/>
</dbReference>
<evidence type="ECO:0000256" key="6">
    <source>
        <dbReference type="ARBA" id="ARBA00022884"/>
    </source>
</evidence>
<dbReference type="AlphaFoldDB" id="H0EBD7"/>
<dbReference type="SUPFAM" id="SSF82649">
    <property type="entry name" value="SufE/NifU"/>
    <property type="match status" value="1"/>
</dbReference>
<feature type="site" description="Interaction with tRNA" evidence="10">
    <location>
        <position position="250"/>
    </location>
</feature>
<feature type="region of interest" description="Interaction with tRNA" evidence="10">
    <location>
        <begin position="421"/>
        <end position="422"/>
    </location>
</feature>
<feature type="domain" description="tRNA-specific 2-thiouridylase MnmA-like central" evidence="13">
    <location>
        <begin position="328"/>
        <end position="392"/>
    </location>
</feature>
<keyword evidence="2 10" id="KW-0808">Transferase</keyword>
<evidence type="ECO:0000256" key="4">
    <source>
        <dbReference type="ARBA" id="ARBA00022741"/>
    </source>
</evidence>
<dbReference type="GO" id="GO:0005737">
    <property type="term" value="C:cytoplasm"/>
    <property type="evidence" value="ECO:0007669"/>
    <property type="project" value="UniProtKB-SubCell"/>
</dbReference>
<keyword evidence="10" id="KW-0963">Cytoplasm</keyword>
<dbReference type="RefSeq" id="WP_007578878.1">
    <property type="nucleotide sequence ID" value="NZ_AGUD01000306.1"/>
</dbReference>
<feature type="domain" description="NIF system FeS cluster assembly NifU N-terminal" evidence="11">
    <location>
        <begin position="8"/>
        <end position="115"/>
    </location>
</feature>
<evidence type="ECO:0000256" key="1">
    <source>
        <dbReference type="ARBA" id="ARBA00022555"/>
    </source>
</evidence>
<dbReference type="GO" id="GO:0002143">
    <property type="term" value="P:tRNA wobble position uridine thiolation"/>
    <property type="evidence" value="ECO:0007669"/>
    <property type="project" value="TreeGrafter"/>
</dbReference>
<comment type="subcellular location">
    <subcellularLocation>
        <location evidence="10">Cytoplasm</location>
    </subcellularLocation>
</comment>
<dbReference type="GO" id="GO:0032259">
    <property type="term" value="P:methylation"/>
    <property type="evidence" value="ECO:0007669"/>
    <property type="project" value="UniProtKB-KW"/>
</dbReference>
<dbReference type="InterPro" id="IPR002871">
    <property type="entry name" value="NIF_FeS_clus_asmbl_NifU_N"/>
</dbReference>
<evidence type="ECO:0000256" key="2">
    <source>
        <dbReference type="ARBA" id="ARBA00022679"/>
    </source>
</evidence>
<feature type="site" description="Interaction with tRNA" evidence="10">
    <location>
        <position position="458"/>
    </location>
</feature>
<evidence type="ECO:0000313" key="14">
    <source>
        <dbReference type="EMBL" id="EHN09013.1"/>
    </source>
</evidence>
<dbReference type="Proteomes" id="UP000005143">
    <property type="component" value="Unassembled WGS sequence"/>
</dbReference>
<evidence type="ECO:0000256" key="7">
    <source>
        <dbReference type="ARBA" id="ARBA00023157"/>
    </source>
</evidence>
<feature type="domain" description="tRNA-specific 2-thiouridylase MnmA-like C-terminal" evidence="12">
    <location>
        <begin position="418"/>
        <end position="473"/>
    </location>
</feature>
<dbReference type="GO" id="GO:0008168">
    <property type="term" value="F:methyltransferase activity"/>
    <property type="evidence" value="ECO:0007669"/>
    <property type="project" value="UniProtKB-KW"/>
</dbReference>
<dbReference type="EC" id="2.8.1.13" evidence="10"/>
<dbReference type="HAMAP" id="MF_00144">
    <property type="entry name" value="tRNA_thiouridyl_MnmA"/>
    <property type="match status" value="1"/>
</dbReference>
<evidence type="ECO:0000313" key="15">
    <source>
        <dbReference type="Proteomes" id="UP000005143"/>
    </source>
</evidence>
<dbReference type="Pfam" id="PF20259">
    <property type="entry name" value="tRNA_Me_trans_M"/>
    <property type="match status" value="1"/>
</dbReference>
<dbReference type="EMBL" id="AGUD01000306">
    <property type="protein sequence ID" value="EHN09013.1"/>
    <property type="molecule type" value="Genomic_DNA"/>
</dbReference>
<feature type="region of interest" description="Interaction with tRNA" evidence="10">
    <location>
        <begin position="268"/>
        <end position="270"/>
    </location>
</feature>
<dbReference type="PANTHER" id="PTHR11933">
    <property type="entry name" value="TRNA 5-METHYLAMINOMETHYL-2-THIOURIDYLATE -METHYLTRANSFERASE"/>
    <property type="match status" value="1"/>
</dbReference>
<keyword evidence="3 10" id="KW-0819">tRNA processing</keyword>
<reference evidence="14 15" key="1">
    <citation type="journal article" date="2013" name="Biodegradation">
        <title>Quantitative proteomic analysis of ibuprofen-degrading Patulibacter sp. strain I11.</title>
        <authorList>
            <person name="Almeida B."/>
            <person name="Kjeldal H."/>
            <person name="Lolas I."/>
            <person name="Knudsen A.D."/>
            <person name="Carvalho G."/>
            <person name="Nielsen K.L."/>
            <person name="Barreto Crespo M.T."/>
            <person name="Stensballe A."/>
            <person name="Nielsen J.L."/>
        </authorList>
    </citation>
    <scope>NUCLEOTIDE SEQUENCE [LARGE SCALE GENOMIC DNA]</scope>
    <source>
        <strain evidence="14 15">I11</strain>
    </source>
</reference>
<sequence>MADWRYEEHLRTPVGRGDLPRGGHDGVAGGAACGDLVRLVVAVDGDRIGGAGFVAEGCGALTVCGSVACELLDGASVREAASISVERLADGVGGLHPGKRHAAELVADALHRALGTAVARDGAPGGGAARGTLVAMSGGVDSAVAALKAGPDAVAVTLELWRDPENDAESSCCSHSAVRRARDLAHRMGMPHLTLDLRDAFRAGVVEPWIADHREGLTPNPCVRCNGDVRLDALLDLADRIGCATLTTGHYARTTDDGLLRLAVDPGKDQAYMLSGLRPASIARLRFPLGGLRKPQVREIAEQADLPVAHAPDSQDLCFLAGTGHSRFLARHGDLGDRPGPVRDAETGETVGEHRGAHLYTLGQRRGLGVAAGEPRYVVDTDVASNVVTIGRRERLLSDRVVLRDLVLHREPWRVDGVKLRYRQQPRSARLVEAPEPGELGRGTVVLAEPLLRAAPGQTAMLLDGDVVLGSGTLA</sequence>
<dbReference type="NCBIfam" id="TIGR00420">
    <property type="entry name" value="trmU"/>
    <property type="match status" value="1"/>
</dbReference>
<dbReference type="GO" id="GO:0005524">
    <property type="term" value="F:ATP binding"/>
    <property type="evidence" value="ECO:0007669"/>
    <property type="project" value="UniProtKB-KW"/>
</dbReference>
<evidence type="ECO:0000256" key="5">
    <source>
        <dbReference type="ARBA" id="ARBA00022840"/>
    </source>
</evidence>
<protein>
    <recommendedName>
        <fullName evidence="10">tRNA-specific 2-thiouridylase MnmA</fullName>
        <ecNumber evidence="10">2.8.1.13</ecNumber>
    </recommendedName>
</protein>
<comment type="similarity">
    <text evidence="10">Belongs to the MnmA/TRMU family.</text>
</comment>
<organism evidence="14 15">
    <name type="scientific">Patulibacter medicamentivorans</name>
    <dbReference type="NCBI Taxonomy" id="1097667"/>
    <lineage>
        <taxon>Bacteria</taxon>
        <taxon>Bacillati</taxon>
        <taxon>Actinomycetota</taxon>
        <taxon>Thermoleophilia</taxon>
        <taxon>Solirubrobacterales</taxon>
        <taxon>Patulibacteraceae</taxon>
        <taxon>Patulibacter</taxon>
    </lineage>
</organism>
<dbReference type="InterPro" id="IPR014729">
    <property type="entry name" value="Rossmann-like_a/b/a_fold"/>
</dbReference>
<feature type="active site" description="Nucleophile" evidence="10">
    <location>
        <position position="225"/>
    </location>
</feature>
<dbReference type="Pfam" id="PF01592">
    <property type="entry name" value="NifU_N"/>
    <property type="match status" value="1"/>
</dbReference>
<evidence type="ECO:0000259" key="12">
    <source>
        <dbReference type="Pfam" id="PF20258"/>
    </source>
</evidence>
<dbReference type="GO" id="GO:0016226">
    <property type="term" value="P:iron-sulfur cluster assembly"/>
    <property type="evidence" value="ECO:0007669"/>
    <property type="project" value="InterPro"/>
</dbReference>
<feature type="binding site" evidence="10">
    <location>
        <position position="158"/>
    </location>
    <ligand>
        <name>ATP</name>
        <dbReference type="ChEBI" id="CHEBI:30616"/>
    </ligand>
</feature>
<keyword evidence="6 10" id="KW-0694">RNA-binding</keyword>
<dbReference type="Gene3D" id="2.30.30.280">
    <property type="entry name" value="Adenine nucleotide alpha hydrolases-like domains"/>
    <property type="match status" value="1"/>
</dbReference>
<dbReference type="GO" id="GO:0051536">
    <property type="term" value="F:iron-sulfur cluster binding"/>
    <property type="evidence" value="ECO:0007669"/>
    <property type="project" value="InterPro"/>
</dbReference>
<evidence type="ECO:0000256" key="9">
    <source>
        <dbReference type="ARBA" id="ARBA00056575"/>
    </source>
</evidence>
<comment type="caution">
    <text evidence="14">The sequence shown here is derived from an EMBL/GenBank/DDBJ whole genome shotgun (WGS) entry which is preliminary data.</text>
</comment>
<evidence type="ECO:0000256" key="10">
    <source>
        <dbReference type="HAMAP-Rule" id="MF_00144"/>
    </source>
</evidence>
<feature type="binding site" evidence="10">
    <location>
        <position position="249"/>
    </location>
    <ligand>
        <name>ATP</name>
        <dbReference type="ChEBI" id="CHEBI:30616"/>
    </ligand>
</feature>
<dbReference type="PANTHER" id="PTHR11933:SF5">
    <property type="entry name" value="MITOCHONDRIAL TRNA-SPECIFIC 2-THIOURIDYLASE 1"/>
    <property type="match status" value="1"/>
</dbReference>
<keyword evidence="15" id="KW-1185">Reference proteome</keyword>
<dbReference type="GO" id="GO:0103016">
    <property type="term" value="F:tRNA-uridine 2-sulfurtransferase activity"/>
    <property type="evidence" value="ECO:0007669"/>
    <property type="project" value="UniProtKB-EC"/>
</dbReference>
<keyword evidence="7" id="KW-1015">Disulfide bond</keyword>
<dbReference type="GO" id="GO:0005506">
    <property type="term" value="F:iron ion binding"/>
    <property type="evidence" value="ECO:0007669"/>
    <property type="project" value="InterPro"/>
</dbReference>
<dbReference type="GO" id="GO:0000049">
    <property type="term" value="F:tRNA binding"/>
    <property type="evidence" value="ECO:0007669"/>
    <property type="project" value="UniProtKB-KW"/>
</dbReference>